<keyword evidence="4" id="KW-1133">Transmembrane helix</keyword>
<dbReference type="Pfam" id="PF00005">
    <property type="entry name" value="ABC_tran"/>
    <property type="match status" value="1"/>
</dbReference>
<feature type="domain" description="ABC transporter" evidence="5">
    <location>
        <begin position="226"/>
        <end position="456"/>
    </location>
</feature>
<feature type="transmembrane region" description="Helical" evidence="4">
    <location>
        <begin position="48"/>
        <end position="66"/>
    </location>
</feature>
<feature type="transmembrane region" description="Helical" evidence="4">
    <location>
        <begin position="21"/>
        <end position="42"/>
    </location>
</feature>
<organism evidence="6 7">
    <name type="scientific">Thermacetogenium phaeum (strain ATCC BAA-254 / DSM 26808 / PB)</name>
    <dbReference type="NCBI Taxonomy" id="1089553"/>
    <lineage>
        <taxon>Bacteria</taxon>
        <taxon>Bacillati</taxon>
        <taxon>Bacillota</taxon>
        <taxon>Clostridia</taxon>
        <taxon>Thermoanaerobacterales</taxon>
        <taxon>Thermoanaerobacteraceae</taxon>
        <taxon>Thermacetogenium</taxon>
    </lineage>
</organism>
<evidence type="ECO:0000256" key="2">
    <source>
        <dbReference type="ARBA" id="ARBA00022741"/>
    </source>
</evidence>
<dbReference type="InterPro" id="IPR003593">
    <property type="entry name" value="AAA+_ATPase"/>
</dbReference>
<evidence type="ECO:0000256" key="4">
    <source>
        <dbReference type="SAM" id="Phobius"/>
    </source>
</evidence>
<keyword evidence="2" id="KW-0547">Nucleotide-binding</keyword>
<dbReference type="EC" id="3.6.3.-" evidence="6"/>
<dbReference type="PANTHER" id="PTHR42711:SF16">
    <property type="entry name" value="ABC TRANSPORTER ATP-BINDING PROTEIN"/>
    <property type="match status" value="1"/>
</dbReference>
<keyword evidence="4" id="KW-0472">Membrane</keyword>
<dbReference type="GO" id="GO:0016887">
    <property type="term" value="F:ATP hydrolysis activity"/>
    <property type="evidence" value="ECO:0007669"/>
    <property type="project" value="InterPro"/>
</dbReference>
<dbReference type="InterPro" id="IPR003439">
    <property type="entry name" value="ABC_transporter-like_ATP-bd"/>
</dbReference>
<dbReference type="OrthoDB" id="9804819at2"/>
<evidence type="ECO:0000313" key="7">
    <source>
        <dbReference type="Proteomes" id="UP000000467"/>
    </source>
</evidence>
<dbReference type="eggNOG" id="COG1131">
    <property type="taxonomic scope" value="Bacteria"/>
</dbReference>
<reference evidence="6 7" key="1">
    <citation type="journal article" date="2012" name="BMC Genomics">
        <title>Genome-guided analysis of physiological and morphological traits of the fermentative acetate oxidizer Thermacetogenium phaeum.</title>
        <authorList>
            <person name="Oehler D."/>
            <person name="Poehlein A."/>
            <person name="Leimbach A."/>
            <person name="Muller N."/>
            <person name="Daniel R."/>
            <person name="Gottschalk G."/>
            <person name="Schink B."/>
        </authorList>
    </citation>
    <scope>NUCLEOTIDE SEQUENCE [LARGE SCALE GENOMIC DNA]</scope>
    <source>
        <strain evidence="7">ATCC BAA-254 / DSM 26808 / PB</strain>
    </source>
</reference>
<keyword evidence="6" id="KW-0378">Hydrolase</keyword>
<protein>
    <submittedName>
        <fullName evidence="6">Nod factor export ATP-binding protein I</fullName>
        <ecNumber evidence="6">3.6.3.-</ecNumber>
    </submittedName>
</protein>
<dbReference type="SUPFAM" id="SSF52540">
    <property type="entry name" value="P-loop containing nucleoside triphosphate hydrolases"/>
    <property type="match status" value="1"/>
</dbReference>
<dbReference type="Gene3D" id="3.40.50.300">
    <property type="entry name" value="P-loop containing nucleotide triphosphate hydrolases"/>
    <property type="match status" value="1"/>
</dbReference>
<evidence type="ECO:0000256" key="1">
    <source>
        <dbReference type="ARBA" id="ARBA00022448"/>
    </source>
</evidence>
<evidence type="ECO:0000313" key="6">
    <source>
        <dbReference type="EMBL" id="AFV11448.1"/>
    </source>
</evidence>
<keyword evidence="1" id="KW-0813">Transport</keyword>
<evidence type="ECO:0000259" key="5">
    <source>
        <dbReference type="PROSITE" id="PS50893"/>
    </source>
</evidence>
<dbReference type="PROSITE" id="PS50893">
    <property type="entry name" value="ABC_TRANSPORTER_2"/>
    <property type="match status" value="1"/>
</dbReference>
<dbReference type="InterPro" id="IPR050763">
    <property type="entry name" value="ABC_transporter_ATP-binding"/>
</dbReference>
<dbReference type="PROSITE" id="PS00211">
    <property type="entry name" value="ABC_TRANSPORTER_1"/>
    <property type="match status" value="1"/>
</dbReference>
<dbReference type="InterPro" id="IPR017871">
    <property type="entry name" value="ABC_transporter-like_CS"/>
</dbReference>
<dbReference type="Proteomes" id="UP000000467">
    <property type="component" value="Chromosome"/>
</dbReference>
<dbReference type="InterPro" id="IPR027417">
    <property type="entry name" value="P-loop_NTPase"/>
</dbReference>
<keyword evidence="3 6" id="KW-0067">ATP-binding</keyword>
<dbReference type="HOGENOM" id="CLU_582579_0_0_9"/>
<dbReference type="GO" id="GO:0005524">
    <property type="term" value="F:ATP binding"/>
    <property type="evidence" value="ECO:0007669"/>
    <property type="project" value="UniProtKB-KW"/>
</dbReference>
<evidence type="ECO:0000256" key="3">
    <source>
        <dbReference type="ARBA" id="ARBA00022840"/>
    </source>
</evidence>
<proteinExistence type="predicted"/>
<sequence length="469" mass="51509">MPRDNKEIFTNSKKSTQLRQFMFGVIPIIFIELFIVGIGIFLLMPKGWPLYLAIAALLSVYFYAVGSLRSMLQSAHVLTEGELLLRLGSRFKGRIPLPLVAGVERASPVSFPKPDIAGITVVRDGDLLYCLSRASDVIRITLTKQIMVKAPTVGSRSKQGLVREILINVDDPERFIEKLTPITGSKQQPDPGVPRNNIAPGVGEERMLVDPAVKTGAPEANGTPNLELKNLTRYYGDYPAVQDLSLQVFPGEIFGFLGANGAGKTTTIKMITGLLRPTAGTVLALGEDLWKPGTAVRRRIGYVPDTPLIYERLTAREHLTMAGCLYNLPQDRIRKRAEELLAILNLQDWADQMIATYSLGMQRKVSLALALLTDPEIIIVDELTNAFDAPTLADIKEILIGLKNEGKTVFLSTHVMDVAEKLCDRVSIIHRGRLIASGKVEELCRAAEVDGGLEPLFLRLTGSQTKARG</sequence>
<name>K4LF26_THEPS</name>
<dbReference type="KEGG" id="tpz:Tph_c12270"/>
<accession>K4LF26</accession>
<gene>
    <name evidence="6" type="primary">nodI2</name>
    <name evidence="6" type="ordered locus">Tph_c12270</name>
</gene>
<keyword evidence="7" id="KW-1185">Reference proteome</keyword>
<keyword evidence="4" id="KW-0812">Transmembrane</keyword>
<dbReference type="STRING" id="1089553.Tph_c12270"/>
<dbReference type="RefSeq" id="WP_015050329.1">
    <property type="nucleotide sequence ID" value="NC_018870.1"/>
</dbReference>
<dbReference type="SMART" id="SM00382">
    <property type="entry name" value="AAA"/>
    <property type="match status" value="1"/>
</dbReference>
<dbReference type="EMBL" id="CP003732">
    <property type="protein sequence ID" value="AFV11448.1"/>
    <property type="molecule type" value="Genomic_DNA"/>
</dbReference>
<dbReference type="PANTHER" id="PTHR42711">
    <property type="entry name" value="ABC TRANSPORTER ATP-BINDING PROTEIN"/>
    <property type="match status" value="1"/>
</dbReference>
<dbReference type="AlphaFoldDB" id="K4LF26"/>